<keyword evidence="2" id="KW-0805">Transcription regulation</keyword>
<evidence type="ECO:0000313" key="9">
    <source>
        <dbReference type="EMBL" id="RYR67392.1"/>
    </source>
</evidence>
<proteinExistence type="inferred from homology"/>
<dbReference type="GO" id="GO:0003677">
    <property type="term" value="F:DNA binding"/>
    <property type="evidence" value="ECO:0007669"/>
    <property type="project" value="UniProtKB-KW"/>
</dbReference>
<keyword evidence="5" id="KW-0804">Transcription</keyword>
<dbReference type="GO" id="GO:0003700">
    <property type="term" value="F:DNA-binding transcription factor activity"/>
    <property type="evidence" value="ECO:0007669"/>
    <property type="project" value="InterPro"/>
</dbReference>
<dbReference type="InterPro" id="IPR051032">
    <property type="entry name" value="AP2/ERF_TF_ERF_subfamily"/>
</dbReference>
<evidence type="ECO:0000256" key="3">
    <source>
        <dbReference type="ARBA" id="ARBA00023125"/>
    </source>
</evidence>
<feature type="domain" description="AP2/ERF" evidence="8">
    <location>
        <begin position="358"/>
        <end position="415"/>
    </location>
</feature>
<comment type="similarity">
    <text evidence="7">Belongs to the AP2/ERF transcription factor family. ERF subfamily.</text>
</comment>
<dbReference type="SMART" id="SM00380">
    <property type="entry name" value="AP2"/>
    <property type="match status" value="1"/>
</dbReference>
<dbReference type="CDD" id="cd00018">
    <property type="entry name" value="AP2"/>
    <property type="match status" value="1"/>
</dbReference>
<comment type="caution">
    <text evidence="9">The sequence shown here is derived from an EMBL/GenBank/DDBJ whole genome shotgun (WGS) entry which is preliminary data.</text>
</comment>
<dbReference type="STRING" id="3818.A0A445DW30"/>
<keyword evidence="3" id="KW-0238">DNA-binding</keyword>
<evidence type="ECO:0000256" key="2">
    <source>
        <dbReference type="ARBA" id="ARBA00023015"/>
    </source>
</evidence>
<dbReference type="GO" id="GO:0005634">
    <property type="term" value="C:nucleus"/>
    <property type="evidence" value="ECO:0007669"/>
    <property type="project" value="UniProtKB-SubCell"/>
</dbReference>
<dbReference type="PANTHER" id="PTHR31985">
    <property type="entry name" value="ETHYLENE-RESPONSIVE TRANSCRIPTION FACTOR ERF042-RELATED"/>
    <property type="match status" value="1"/>
</dbReference>
<organism evidence="9 10">
    <name type="scientific">Arachis hypogaea</name>
    <name type="common">Peanut</name>
    <dbReference type="NCBI Taxonomy" id="3818"/>
    <lineage>
        <taxon>Eukaryota</taxon>
        <taxon>Viridiplantae</taxon>
        <taxon>Streptophyta</taxon>
        <taxon>Embryophyta</taxon>
        <taxon>Tracheophyta</taxon>
        <taxon>Spermatophyta</taxon>
        <taxon>Magnoliopsida</taxon>
        <taxon>eudicotyledons</taxon>
        <taxon>Gunneridae</taxon>
        <taxon>Pentapetalae</taxon>
        <taxon>rosids</taxon>
        <taxon>fabids</taxon>
        <taxon>Fabales</taxon>
        <taxon>Fabaceae</taxon>
        <taxon>Papilionoideae</taxon>
        <taxon>50 kb inversion clade</taxon>
        <taxon>dalbergioids sensu lato</taxon>
        <taxon>Dalbergieae</taxon>
        <taxon>Pterocarpus clade</taxon>
        <taxon>Arachis</taxon>
    </lineage>
</organism>
<reference evidence="9 10" key="1">
    <citation type="submission" date="2019-01" db="EMBL/GenBank/DDBJ databases">
        <title>Sequencing of cultivated peanut Arachis hypogaea provides insights into genome evolution and oil improvement.</title>
        <authorList>
            <person name="Chen X."/>
        </authorList>
    </citation>
    <scope>NUCLEOTIDE SEQUENCE [LARGE SCALE GENOMIC DNA]</scope>
    <source>
        <strain evidence="10">cv. Fuhuasheng</strain>
        <tissue evidence="9">Leaves</tissue>
    </source>
</reference>
<dbReference type="PRINTS" id="PR00367">
    <property type="entry name" value="ETHRSPELEMNT"/>
</dbReference>
<keyword evidence="6" id="KW-0539">Nucleus</keyword>
<dbReference type="InterPro" id="IPR036955">
    <property type="entry name" value="AP2/ERF_dom_sf"/>
</dbReference>
<gene>
    <name evidence="9" type="ORF">Ahy_A03g013730</name>
</gene>
<evidence type="ECO:0000313" key="10">
    <source>
        <dbReference type="Proteomes" id="UP000289738"/>
    </source>
</evidence>
<evidence type="ECO:0000256" key="1">
    <source>
        <dbReference type="ARBA" id="ARBA00004123"/>
    </source>
</evidence>
<keyword evidence="4" id="KW-0010">Activator</keyword>
<sequence length="464" mass="53487">MELYPTGYKRICACVFQLSYEKRRQRVTFECEDPILFRTQRINTLSDLKSLILSRFGGTEAREIERVAYRLLAPMDNGVFWFRLFLLEGDDHVRVMFDIDGRIMVEQVMELSTEVGHSGGGPSVHSTYVQDDRSLAPPPIHVTVLVDEAEECKKELDQDYVADSGDSDLSVGGDENECIPETPVSTAARHVLSPPLPILALSAILSHYHSLDLDAMHERTLFLEMDEEDYNLEGGVEFRVSHKFRSREAVLQGVKNYSIRRSAEYRVIESDQLQYHVQYCQADNECQWSLRVALRQNLEYWRYTAWLKEVQRVDGVHSCLSPTMSQDHRQLDNNLICQMVKQNNNVEKLASMERSDLKYKGVRKRKWGKYVSEIRLPNSRQRIWLGSYDTAEKAARAFDAAMFCLRGAAAKFNFPGAPPEIAGGRYMTLPKFRPLPPGMPIRTRFDPVPPRLKLPRCCRRRLKR</sequence>
<dbReference type="PANTHER" id="PTHR31985:SF215">
    <property type="entry name" value="OS02G0781300 PROTEIN"/>
    <property type="match status" value="1"/>
</dbReference>
<evidence type="ECO:0000256" key="7">
    <source>
        <dbReference type="ARBA" id="ARBA00024343"/>
    </source>
</evidence>
<dbReference type="PROSITE" id="PS51032">
    <property type="entry name" value="AP2_ERF"/>
    <property type="match status" value="1"/>
</dbReference>
<dbReference type="SUPFAM" id="SSF54171">
    <property type="entry name" value="DNA-binding domain"/>
    <property type="match status" value="1"/>
</dbReference>
<evidence type="ECO:0000256" key="6">
    <source>
        <dbReference type="ARBA" id="ARBA00023242"/>
    </source>
</evidence>
<dbReference type="Proteomes" id="UP000289738">
    <property type="component" value="Chromosome A03"/>
</dbReference>
<evidence type="ECO:0000259" key="8">
    <source>
        <dbReference type="PROSITE" id="PS51032"/>
    </source>
</evidence>
<keyword evidence="10" id="KW-1185">Reference proteome</keyword>
<comment type="subcellular location">
    <subcellularLocation>
        <location evidence="1">Nucleus</location>
    </subcellularLocation>
</comment>
<accession>A0A445DW30</accession>
<name>A0A445DW30_ARAHY</name>
<dbReference type="InterPro" id="IPR016177">
    <property type="entry name" value="DNA-bd_dom_sf"/>
</dbReference>
<dbReference type="InterPro" id="IPR001471">
    <property type="entry name" value="AP2/ERF_dom"/>
</dbReference>
<dbReference type="Pfam" id="PF00847">
    <property type="entry name" value="AP2"/>
    <property type="match status" value="1"/>
</dbReference>
<dbReference type="FunFam" id="3.30.730.10:FF:000001">
    <property type="entry name" value="Ethylene-responsive transcription factor 2"/>
    <property type="match status" value="1"/>
</dbReference>
<evidence type="ECO:0000256" key="4">
    <source>
        <dbReference type="ARBA" id="ARBA00023159"/>
    </source>
</evidence>
<dbReference type="Gene3D" id="3.30.730.10">
    <property type="entry name" value="AP2/ERF domain"/>
    <property type="match status" value="1"/>
</dbReference>
<evidence type="ECO:0000256" key="5">
    <source>
        <dbReference type="ARBA" id="ARBA00023163"/>
    </source>
</evidence>
<dbReference type="AlphaFoldDB" id="A0A445DW30"/>
<dbReference type="EMBL" id="SDMP01000003">
    <property type="protein sequence ID" value="RYR67392.1"/>
    <property type="molecule type" value="Genomic_DNA"/>
</dbReference>
<protein>
    <recommendedName>
        <fullName evidence="8">AP2/ERF domain-containing protein</fullName>
    </recommendedName>
</protein>